<feature type="compositionally biased region" description="Basic and acidic residues" evidence="1">
    <location>
        <begin position="60"/>
        <end position="71"/>
    </location>
</feature>
<sequence>MPVLLHFSEILPDTTGWCWTLHENDAVQLQTMVSPHPRRVECVRHIHLRHLLEAVPTRSSKTEAAKAHENMGIRSQNIPAGPSKPKPTPRQTRASKIPTPATPSSRVFPGLRPAVPPDAPLPERDELKMKEGRRATSIKWTNEQLEIPTFQMYPVVARASGLKTECIETRVPRFVGREGATSSFQELMGRICPLGPILNTKRRRLVLPANWLSARSKSLYTVSVGLLETGLMLICNIIVQGSRHLKGLSGLIVLSH</sequence>
<keyword evidence="3" id="KW-1185">Reference proteome</keyword>
<evidence type="ECO:0000313" key="2">
    <source>
        <dbReference type="EMBL" id="KAK8093951.1"/>
    </source>
</evidence>
<organism evidence="2 3">
    <name type="scientific">Apiospora hydei</name>
    <dbReference type="NCBI Taxonomy" id="1337664"/>
    <lineage>
        <taxon>Eukaryota</taxon>
        <taxon>Fungi</taxon>
        <taxon>Dikarya</taxon>
        <taxon>Ascomycota</taxon>
        <taxon>Pezizomycotina</taxon>
        <taxon>Sordariomycetes</taxon>
        <taxon>Xylariomycetidae</taxon>
        <taxon>Amphisphaeriales</taxon>
        <taxon>Apiosporaceae</taxon>
        <taxon>Apiospora</taxon>
    </lineage>
</organism>
<evidence type="ECO:0000256" key="1">
    <source>
        <dbReference type="SAM" id="MobiDB-lite"/>
    </source>
</evidence>
<protein>
    <submittedName>
        <fullName evidence="2">Uncharacterized protein</fullName>
    </submittedName>
</protein>
<dbReference type="EMBL" id="JAQQWN010000002">
    <property type="protein sequence ID" value="KAK8093951.1"/>
    <property type="molecule type" value="Genomic_DNA"/>
</dbReference>
<name>A0ABR1XB62_9PEZI</name>
<feature type="region of interest" description="Disordered" evidence="1">
    <location>
        <begin position="57"/>
        <end position="123"/>
    </location>
</feature>
<reference evidence="2 3" key="1">
    <citation type="submission" date="2023-01" db="EMBL/GenBank/DDBJ databases">
        <title>Analysis of 21 Apiospora genomes using comparative genomics revels a genus with tremendous synthesis potential of carbohydrate active enzymes and secondary metabolites.</title>
        <authorList>
            <person name="Sorensen T."/>
        </authorList>
    </citation>
    <scope>NUCLEOTIDE SEQUENCE [LARGE SCALE GENOMIC DNA]</scope>
    <source>
        <strain evidence="2 3">CBS 114990</strain>
    </source>
</reference>
<gene>
    <name evidence="2" type="ORF">PG997_000636</name>
</gene>
<comment type="caution">
    <text evidence="2">The sequence shown here is derived from an EMBL/GenBank/DDBJ whole genome shotgun (WGS) entry which is preliminary data.</text>
</comment>
<evidence type="ECO:0000313" key="3">
    <source>
        <dbReference type="Proteomes" id="UP001433268"/>
    </source>
</evidence>
<dbReference type="Proteomes" id="UP001433268">
    <property type="component" value="Unassembled WGS sequence"/>
</dbReference>
<dbReference type="RefSeq" id="XP_066674724.1">
    <property type="nucleotide sequence ID" value="XM_066804951.1"/>
</dbReference>
<proteinExistence type="predicted"/>
<accession>A0ABR1XB62</accession>
<dbReference type="GeneID" id="92038011"/>